<evidence type="ECO:0000313" key="3">
    <source>
        <dbReference type="Proteomes" id="UP000217790"/>
    </source>
</evidence>
<dbReference type="STRING" id="47427.A0A2H3CYB8"/>
<sequence>MQRRSSPFSYYAYILKGASIRQSHVQVRSDSHLPLLRNETATSVFDVAVLWILKRSSHEEAASYIHLDRKLNSNSKAQGSPVFKDLATTIVKRFEPSTCSVVLLVERAKNSQPFIVKLVDRRLGYRNYLKTSVPWTPELEGSLRQAVRKIQVGEVPDWFERIHDREKRSDQENWEDWMWEVSTWNRKLADYERELAAYCLLHRLQGNCIPRFFGVVHFPIPSDSPPPHPITDIVQGLTLEYIPGVSIEIFEPSVDVSVPEAEIISSKVLDTFRTIEAENCVLHNDIHIGNIVLRDAGRSPVIADFGRASVREPGCSDLGWRDNVEGGADTPFMRRVLRDPKYRVWKRTVTPFVIQDYCTPLEFNEYVESMSEDFVTTTFDKVLGTDWDRAREKVFQWWIKLGVRCRPNYDYD</sequence>
<evidence type="ECO:0000313" key="2">
    <source>
        <dbReference type="EMBL" id="PBK81777.1"/>
    </source>
</evidence>
<protein>
    <recommendedName>
        <fullName evidence="1">ABC1 atypical kinase-like domain-containing protein</fullName>
    </recommendedName>
</protein>
<dbReference type="EMBL" id="KZ293725">
    <property type="protein sequence ID" value="PBK81777.1"/>
    <property type="molecule type" value="Genomic_DNA"/>
</dbReference>
<accession>A0A2H3CYB8</accession>
<dbReference type="SUPFAM" id="SSF56112">
    <property type="entry name" value="Protein kinase-like (PK-like)"/>
    <property type="match status" value="1"/>
</dbReference>
<evidence type="ECO:0000259" key="1">
    <source>
        <dbReference type="Pfam" id="PF03109"/>
    </source>
</evidence>
<dbReference type="OrthoDB" id="3269050at2759"/>
<feature type="domain" description="ABC1 atypical kinase-like" evidence="1">
    <location>
        <begin position="237"/>
        <end position="307"/>
    </location>
</feature>
<dbReference type="AlphaFoldDB" id="A0A2H3CYB8"/>
<dbReference type="Proteomes" id="UP000217790">
    <property type="component" value="Unassembled WGS sequence"/>
</dbReference>
<name>A0A2H3CYB8_ARMGA</name>
<keyword evidence="3" id="KW-1185">Reference proteome</keyword>
<dbReference type="InterPro" id="IPR004147">
    <property type="entry name" value="ABC1_dom"/>
</dbReference>
<dbReference type="InParanoid" id="A0A2H3CYB8"/>
<reference evidence="3" key="1">
    <citation type="journal article" date="2017" name="Nat. Ecol. Evol.">
        <title>Genome expansion and lineage-specific genetic innovations in the forest pathogenic fungi Armillaria.</title>
        <authorList>
            <person name="Sipos G."/>
            <person name="Prasanna A.N."/>
            <person name="Walter M.C."/>
            <person name="O'Connor E."/>
            <person name="Balint B."/>
            <person name="Krizsan K."/>
            <person name="Kiss B."/>
            <person name="Hess J."/>
            <person name="Varga T."/>
            <person name="Slot J."/>
            <person name="Riley R."/>
            <person name="Boka B."/>
            <person name="Rigling D."/>
            <person name="Barry K."/>
            <person name="Lee J."/>
            <person name="Mihaltcheva S."/>
            <person name="LaButti K."/>
            <person name="Lipzen A."/>
            <person name="Waldron R."/>
            <person name="Moloney N.M."/>
            <person name="Sperisen C."/>
            <person name="Kredics L."/>
            <person name="Vagvoelgyi C."/>
            <person name="Patrignani A."/>
            <person name="Fitzpatrick D."/>
            <person name="Nagy I."/>
            <person name="Doyle S."/>
            <person name="Anderson J.B."/>
            <person name="Grigoriev I.V."/>
            <person name="Gueldener U."/>
            <person name="Muensterkoetter M."/>
            <person name="Nagy L.G."/>
        </authorList>
    </citation>
    <scope>NUCLEOTIDE SEQUENCE [LARGE SCALE GENOMIC DNA]</scope>
    <source>
        <strain evidence="3">Ar21-2</strain>
    </source>
</reference>
<gene>
    <name evidence="2" type="ORF">ARMGADRAFT_1068476</name>
</gene>
<dbReference type="InterPro" id="IPR011009">
    <property type="entry name" value="Kinase-like_dom_sf"/>
</dbReference>
<proteinExistence type="predicted"/>
<organism evidence="2 3">
    <name type="scientific">Armillaria gallica</name>
    <name type="common">Bulbous honey fungus</name>
    <name type="synonym">Armillaria bulbosa</name>
    <dbReference type="NCBI Taxonomy" id="47427"/>
    <lineage>
        <taxon>Eukaryota</taxon>
        <taxon>Fungi</taxon>
        <taxon>Dikarya</taxon>
        <taxon>Basidiomycota</taxon>
        <taxon>Agaricomycotina</taxon>
        <taxon>Agaricomycetes</taxon>
        <taxon>Agaricomycetidae</taxon>
        <taxon>Agaricales</taxon>
        <taxon>Marasmiineae</taxon>
        <taxon>Physalacriaceae</taxon>
        <taxon>Armillaria</taxon>
    </lineage>
</organism>
<dbReference type="Pfam" id="PF03109">
    <property type="entry name" value="ABC1"/>
    <property type="match status" value="1"/>
</dbReference>